<gene>
    <name evidence="2" type="ORF">SAMN05421693_10616</name>
</gene>
<dbReference type="PANTHER" id="PTHR31377:SF0">
    <property type="entry name" value="AGMATINE DEIMINASE-RELATED"/>
    <property type="match status" value="1"/>
</dbReference>
<organism evidence="2 3">
    <name type="scientific">Ectothiorhodospira magna</name>
    <dbReference type="NCBI Taxonomy" id="867345"/>
    <lineage>
        <taxon>Bacteria</taxon>
        <taxon>Pseudomonadati</taxon>
        <taxon>Pseudomonadota</taxon>
        <taxon>Gammaproteobacteria</taxon>
        <taxon>Chromatiales</taxon>
        <taxon>Ectothiorhodospiraceae</taxon>
        <taxon>Ectothiorhodospira</taxon>
    </lineage>
</organism>
<protein>
    <submittedName>
        <fullName evidence="2">Agmatine/peptidylarginine deiminase</fullName>
    </submittedName>
</protein>
<accession>A0A1H9ARQ3</accession>
<dbReference type="RefSeq" id="WP_090204314.1">
    <property type="nucleotide sequence ID" value="NZ_FOFO01000006.1"/>
</dbReference>
<dbReference type="OrthoDB" id="9808013at2"/>
<dbReference type="Proteomes" id="UP000199496">
    <property type="component" value="Unassembled WGS sequence"/>
</dbReference>
<proteinExistence type="predicted"/>
<reference evidence="2 3" key="1">
    <citation type="submission" date="2016-10" db="EMBL/GenBank/DDBJ databases">
        <authorList>
            <person name="de Groot N.N."/>
        </authorList>
    </citation>
    <scope>NUCLEOTIDE SEQUENCE [LARGE SCALE GENOMIC DNA]</scope>
    <source>
        <strain evidence="2 3">B7-7</strain>
    </source>
</reference>
<dbReference type="AlphaFoldDB" id="A0A1H9ARQ3"/>
<name>A0A1H9ARQ3_9GAMM</name>
<dbReference type="STRING" id="867345.SAMN05421693_10616"/>
<evidence type="ECO:0000313" key="3">
    <source>
        <dbReference type="Proteomes" id="UP000199496"/>
    </source>
</evidence>
<evidence type="ECO:0000313" key="2">
    <source>
        <dbReference type="EMBL" id="SEP78608.1"/>
    </source>
</evidence>
<dbReference type="PANTHER" id="PTHR31377">
    <property type="entry name" value="AGMATINE DEIMINASE-RELATED"/>
    <property type="match status" value="1"/>
</dbReference>
<sequence length="342" mass="37200">MSRTLLPEWAPQSAVMLTWPHPDTDWAPILKQAEAVFCRIAHEVTLRQGLVVTCQNAAHQAHVCQHLARAGVDMTQVITGLAPADDTWARDHGPITVLADDGLLMLDFTFNGWGGKYPAKADNAITRRLHPQGVFGNLPLTSVDFVLEGGAIESDGLGTLLTTRQCLLTPTRNPDLDEAGIEAVLRRELGVERILWLSQGHLAGDDTDSHVDTLARLCSPDTIAHVVCEDPQDPHHGPLAAMTAELETFRTPAGEPYHLIPLPLPAPIHNEEGQRLPATHANFLIINGAVLVPTYGDPNDRICLARLAQAFPDRDIVGIDCRALIHQFGSLHCVTMQLPADP</sequence>
<dbReference type="EMBL" id="FOFO01000006">
    <property type="protein sequence ID" value="SEP78608.1"/>
    <property type="molecule type" value="Genomic_DNA"/>
</dbReference>
<dbReference type="InterPro" id="IPR007466">
    <property type="entry name" value="Peptidyl-Arg-deiminase_porph"/>
</dbReference>
<dbReference type="GO" id="GO:0004668">
    <property type="term" value="F:protein-arginine deiminase activity"/>
    <property type="evidence" value="ECO:0007669"/>
    <property type="project" value="InterPro"/>
</dbReference>
<dbReference type="SUPFAM" id="SSF55909">
    <property type="entry name" value="Pentein"/>
    <property type="match status" value="1"/>
</dbReference>
<dbReference type="GO" id="GO:0009446">
    <property type="term" value="P:putrescine biosynthetic process"/>
    <property type="evidence" value="ECO:0007669"/>
    <property type="project" value="InterPro"/>
</dbReference>
<evidence type="ECO:0000256" key="1">
    <source>
        <dbReference type="ARBA" id="ARBA00022801"/>
    </source>
</evidence>
<dbReference type="Pfam" id="PF04371">
    <property type="entry name" value="PAD_porph"/>
    <property type="match status" value="1"/>
</dbReference>
<keyword evidence="1" id="KW-0378">Hydrolase</keyword>
<dbReference type="GO" id="GO:0047632">
    <property type="term" value="F:agmatine deiminase activity"/>
    <property type="evidence" value="ECO:0007669"/>
    <property type="project" value="TreeGrafter"/>
</dbReference>
<dbReference type="Gene3D" id="3.75.10.10">
    <property type="entry name" value="L-arginine/glycine Amidinotransferase, Chain A"/>
    <property type="match status" value="1"/>
</dbReference>
<keyword evidence="3" id="KW-1185">Reference proteome</keyword>